<dbReference type="Pfam" id="PF03780">
    <property type="entry name" value="Asp23"/>
    <property type="match status" value="1"/>
</dbReference>
<reference evidence="2 3" key="1">
    <citation type="journal article" date="2019" name="Int. J. Syst. Evol. Microbiol.">
        <title>The Global Catalogue of Microorganisms (GCM) 10K type strain sequencing project: providing services to taxonomists for standard genome sequencing and annotation.</title>
        <authorList>
            <consortium name="The Broad Institute Genomics Platform"/>
            <consortium name="The Broad Institute Genome Sequencing Center for Infectious Disease"/>
            <person name="Wu L."/>
            <person name="Ma J."/>
        </authorList>
    </citation>
    <scope>NUCLEOTIDE SEQUENCE [LARGE SCALE GENOMIC DNA]</scope>
    <source>
        <strain evidence="2 3">JCM 11896</strain>
    </source>
</reference>
<evidence type="ECO:0000313" key="3">
    <source>
        <dbReference type="Proteomes" id="UP001501414"/>
    </source>
</evidence>
<keyword evidence="3" id="KW-1185">Reference proteome</keyword>
<evidence type="ECO:0000256" key="1">
    <source>
        <dbReference type="ARBA" id="ARBA00005721"/>
    </source>
</evidence>
<comment type="similarity">
    <text evidence="1">Belongs to the asp23 family.</text>
</comment>
<protein>
    <recommendedName>
        <fullName evidence="4">Asp23/Gls24 family envelope stress response protein</fullName>
    </recommendedName>
</protein>
<name>A0ABN1XU67_9PSEU</name>
<dbReference type="Proteomes" id="UP001501414">
    <property type="component" value="Unassembled WGS sequence"/>
</dbReference>
<accession>A0ABN1XU67</accession>
<dbReference type="RefSeq" id="WP_344020642.1">
    <property type="nucleotide sequence ID" value="NZ_BAAAJK010000006.1"/>
</dbReference>
<evidence type="ECO:0000313" key="2">
    <source>
        <dbReference type="EMBL" id="GAA1386121.1"/>
    </source>
</evidence>
<evidence type="ECO:0008006" key="4">
    <source>
        <dbReference type="Google" id="ProtNLM"/>
    </source>
</evidence>
<organism evidence="2 3">
    <name type="scientific">Pseudonocardia kongjuensis</name>
    <dbReference type="NCBI Taxonomy" id="102227"/>
    <lineage>
        <taxon>Bacteria</taxon>
        <taxon>Bacillati</taxon>
        <taxon>Actinomycetota</taxon>
        <taxon>Actinomycetes</taxon>
        <taxon>Pseudonocardiales</taxon>
        <taxon>Pseudonocardiaceae</taxon>
        <taxon>Pseudonocardia</taxon>
    </lineage>
</organism>
<dbReference type="EMBL" id="BAAAJK010000006">
    <property type="protein sequence ID" value="GAA1386121.1"/>
    <property type="molecule type" value="Genomic_DNA"/>
</dbReference>
<gene>
    <name evidence="2" type="ORF">GCM10009613_19590</name>
</gene>
<dbReference type="InterPro" id="IPR005531">
    <property type="entry name" value="Asp23"/>
</dbReference>
<proteinExistence type="inferred from homology"/>
<comment type="caution">
    <text evidence="2">The sequence shown here is derived from an EMBL/GenBank/DDBJ whole genome shotgun (WGS) entry which is preliminary data.</text>
</comment>
<sequence>MTTRLRVSDLALARVAAYRARSVPGVEMLVGDVAQTLLGLAAEWLPREPVPAELRSQGVVATVHGSEAEVRVTVAVRFGTECAALAARVRAEVSEEIAATTGLVPRVRVTIAEIALPD</sequence>